<protein>
    <recommendedName>
        <fullName evidence="3">IMD domain-containing protein</fullName>
    </recommendedName>
</protein>
<dbReference type="PANTHER" id="PTHR38407">
    <property type="entry name" value="PROTEIN IVY1"/>
    <property type="match status" value="1"/>
</dbReference>
<organism evidence="4 5">
    <name type="scientific">Crucibulum laeve</name>
    <dbReference type="NCBI Taxonomy" id="68775"/>
    <lineage>
        <taxon>Eukaryota</taxon>
        <taxon>Fungi</taxon>
        <taxon>Dikarya</taxon>
        <taxon>Basidiomycota</taxon>
        <taxon>Agaricomycotina</taxon>
        <taxon>Agaricomycetes</taxon>
        <taxon>Agaricomycetidae</taxon>
        <taxon>Agaricales</taxon>
        <taxon>Agaricineae</taxon>
        <taxon>Nidulariaceae</taxon>
        <taxon>Crucibulum</taxon>
    </lineage>
</organism>
<dbReference type="PANTHER" id="PTHR38407:SF1">
    <property type="entry name" value="PROTEIN IVY1"/>
    <property type="match status" value="1"/>
</dbReference>
<sequence>MAPSRPRSLRALAFGRRNTSPGPPSPTFSDTTHASAMNFGADGPAKIITRANLKASLQAYEDLMNTCANYRAALITMSKATASFADAMERCSGLKGLSYEAGTRLQAASGLHHLIGNHWHVLSETLDKSVEKPLRQHLDSYRTIVNERSAAYERALREKSQVIRDTEMRSMNRKERNLQSFREALAVLQRQVDDLDELKVSHYEEIIEHEEEVWEVVQAKVCVVVRSTMDVFDRFTAKASDPIIEPMLQSVPDPFDSYGPPPAEDQIFSILAPLSIMSNAPSSSPSPMAGTPERNDLDPLPSASKVATWLPNASTNNAGLFSESTEWASVPSPNSTPPRSVSPPSSMNRRHSVPQGQRKAESKLRSVLSVIDESRARHDGESSSNSTTPVPSTLNGSTPQPDTGPSHDWSLNYGYSPHESDNEEQLTPRNSIFSPHSPPPPPESPPNPDLDRRGPEVAT</sequence>
<feature type="compositionally biased region" description="Pro residues" evidence="2">
    <location>
        <begin position="436"/>
        <end position="448"/>
    </location>
</feature>
<feature type="compositionally biased region" description="Basic and acidic residues" evidence="2">
    <location>
        <begin position="372"/>
        <end position="381"/>
    </location>
</feature>
<dbReference type="SUPFAM" id="SSF103657">
    <property type="entry name" value="BAR/IMD domain-like"/>
    <property type="match status" value="1"/>
</dbReference>
<feature type="region of interest" description="Disordered" evidence="2">
    <location>
        <begin position="324"/>
        <end position="459"/>
    </location>
</feature>
<dbReference type="InterPro" id="IPR013606">
    <property type="entry name" value="I-BAR_dom"/>
</dbReference>
<dbReference type="OrthoDB" id="5594612at2759"/>
<dbReference type="GO" id="GO:0000329">
    <property type="term" value="C:fungal-type vacuole membrane"/>
    <property type="evidence" value="ECO:0007669"/>
    <property type="project" value="InterPro"/>
</dbReference>
<keyword evidence="5" id="KW-1185">Reference proteome</keyword>
<feature type="compositionally biased region" description="Low complexity" evidence="2">
    <location>
        <begin position="382"/>
        <end position="393"/>
    </location>
</feature>
<feature type="compositionally biased region" description="Basic and acidic residues" evidence="2">
    <location>
        <begin position="449"/>
        <end position="459"/>
    </location>
</feature>
<keyword evidence="1" id="KW-0175">Coiled coil</keyword>
<reference evidence="4 5" key="1">
    <citation type="journal article" date="2019" name="Nat. Ecol. Evol.">
        <title>Megaphylogeny resolves global patterns of mushroom evolution.</title>
        <authorList>
            <person name="Varga T."/>
            <person name="Krizsan K."/>
            <person name="Foldi C."/>
            <person name="Dima B."/>
            <person name="Sanchez-Garcia M."/>
            <person name="Sanchez-Ramirez S."/>
            <person name="Szollosi G.J."/>
            <person name="Szarkandi J.G."/>
            <person name="Papp V."/>
            <person name="Albert L."/>
            <person name="Andreopoulos W."/>
            <person name="Angelini C."/>
            <person name="Antonin V."/>
            <person name="Barry K.W."/>
            <person name="Bougher N.L."/>
            <person name="Buchanan P."/>
            <person name="Buyck B."/>
            <person name="Bense V."/>
            <person name="Catcheside P."/>
            <person name="Chovatia M."/>
            <person name="Cooper J."/>
            <person name="Damon W."/>
            <person name="Desjardin D."/>
            <person name="Finy P."/>
            <person name="Geml J."/>
            <person name="Haridas S."/>
            <person name="Hughes K."/>
            <person name="Justo A."/>
            <person name="Karasinski D."/>
            <person name="Kautmanova I."/>
            <person name="Kiss B."/>
            <person name="Kocsube S."/>
            <person name="Kotiranta H."/>
            <person name="LaButti K.M."/>
            <person name="Lechner B.E."/>
            <person name="Liimatainen K."/>
            <person name="Lipzen A."/>
            <person name="Lukacs Z."/>
            <person name="Mihaltcheva S."/>
            <person name="Morgado L.N."/>
            <person name="Niskanen T."/>
            <person name="Noordeloos M.E."/>
            <person name="Ohm R.A."/>
            <person name="Ortiz-Santana B."/>
            <person name="Ovrebo C."/>
            <person name="Racz N."/>
            <person name="Riley R."/>
            <person name="Savchenko A."/>
            <person name="Shiryaev A."/>
            <person name="Soop K."/>
            <person name="Spirin V."/>
            <person name="Szebenyi C."/>
            <person name="Tomsovsky M."/>
            <person name="Tulloss R.E."/>
            <person name="Uehling J."/>
            <person name="Grigoriev I.V."/>
            <person name="Vagvolgyi C."/>
            <person name="Papp T."/>
            <person name="Martin F.M."/>
            <person name="Miettinen O."/>
            <person name="Hibbett D.S."/>
            <person name="Nagy L.G."/>
        </authorList>
    </citation>
    <scope>NUCLEOTIDE SEQUENCE [LARGE SCALE GENOMIC DNA]</scope>
    <source>
        <strain evidence="4 5">CBS 166.37</strain>
    </source>
</reference>
<feature type="domain" description="IMD" evidence="3">
    <location>
        <begin position="59"/>
        <end position="230"/>
    </location>
</feature>
<dbReference type="AlphaFoldDB" id="A0A5C3MFF8"/>
<feature type="compositionally biased region" description="Polar residues" evidence="2">
    <location>
        <begin position="394"/>
        <end position="403"/>
    </location>
</feature>
<name>A0A5C3MFF8_9AGAR</name>
<dbReference type="Pfam" id="PF08397">
    <property type="entry name" value="IMD"/>
    <property type="match status" value="1"/>
</dbReference>
<dbReference type="GO" id="GO:0042144">
    <property type="term" value="P:vacuole fusion, non-autophagic"/>
    <property type="evidence" value="ECO:0007669"/>
    <property type="project" value="InterPro"/>
</dbReference>
<dbReference type="EMBL" id="ML213591">
    <property type="protein sequence ID" value="TFK43166.1"/>
    <property type="molecule type" value="Genomic_DNA"/>
</dbReference>
<evidence type="ECO:0000256" key="2">
    <source>
        <dbReference type="SAM" id="MobiDB-lite"/>
    </source>
</evidence>
<accession>A0A5C3MFF8</accession>
<dbReference type="Gene3D" id="1.20.1270.60">
    <property type="entry name" value="Arfaptin homology (AH) domain/BAR domain"/>
    <property type="match status" value="1"/>
</dbReference>
<dbReference type="InterPro" id="IPR037470">
    <property type="entry name" value="IVY1"/>
</dbReference>
<feature type="coiled-coil region" evidence="1">
    <location>
        <begin position="171"/>
        <end position="198"/>
    </location>
</feature>
<evidence type="ECO:0000259" key="3">
    <source>
        <dbReference type="Pfam" id="PF08397"/>
    </source>
</evidence>
<dbReference type="GO" id="GO:0005543">
    <property type="term" value="F:phospholipid binding"/>
    <property type="evidence" value="ECO:0007669"/>
    <property type="project" value="InterPro"/>
</dbReference>
<feature type="compositionally biased region" description="Low complexity" evidence="2">
    <location>
        <begin position="329"/>
        <end position="346"/>
    </location>
</feature>
<dbReference type="GO" id="GO:0007009">
    <property type="term" value="P:plasma membrane organization"/>
    <property type="evidence" value="ECO:0007669"/>
    <property type="project" value="InterPro"/>
</dbReference>
<evidence type="ECO:0000313" key="4">
    <source>
        <dbReference type="EMBL" id="TFK43166.1"/>
    </source>
</evidence>
<feature type="region of interest" description="Disordered" evidence="2">
    <location>
        <begin position="279"/>
        <end position="303"/>
    </location>
</feature>
<dbReference type="STRING" id="68775.A0A5C3MFF8"/>
<gene>
    <name evidence="4" type="ORF">BDQ12DRAFT_718409</name>
</gene>
<evidence type="ECO:0000313" key="5">
    <source>
        <dbReference type="Proteomes" id="UP000308652"/>
    </source>
</evidence>
<evidence type="ECO:0000256" key="1">
    <source>
        <dbReference type="SAM" id="Coils"/>
    </source>
</evidence>
<dbReference type="Proteomes" id="UP000308652">
    <property type="component" value="Unassembled WGS sequence"/>
</dbReference>
<dbReference type="InterPro" id="IPR027267">
    <property type="entry name" value="AH/BAR_dom_sf"/>
</dbReference>
<proteinExistence type="predicted"/>